<dbReference type="UniPathway" id="UPA00253">
    <property type="reaction ID" value="UER00331"/>
</dbReference>
<dbReference type="GO" id="GO:0034213">
    <property type="term" value="P:quinolinate catabolic process"/>
    <property type="evidence" value="ECO:0007669"/>
    <property type="project" value="TreeGrafter"/>
</dbReference>
<dbReference type="InterPro" id="IPR002638">
    <property type="entry name" value="Quinolinate_PRibosylTrfase_C"/>
</dbReference>
<comment type="catalytic activity">
    <reaction evidence="10">
        <text>nicotinate beta-D-ribonucleotide + CO2 + diphosphate = quinolinate + 5-phospho-alpha-D-ribose 1-diphosphate + 2 H(+)</text>
        <dbReference type="Rhea" id="RHEA:12733"/>
        <dbReference type="ChEBI" id="CHEBI:15378"/>
        <dbReference type="ChEBI" id="CHEBI:16526"/>
        <dbReference type="ChEBI" id="CHEBI:29959"/>
        <dbReference type="ChEBI" id="CHEBI:33019"/>
        <dbReference type="ChEBI" id="CHEBI:57502"/>
        <dbReference type="ChEBI" id="CHEBI:58017"/>
        <dbReference type="EC" id="2.4.2.19"/>
    </reaction>
</comment>
<gene>
    <name evidence="15" type="ORF">SAMN02745134_03678</name>
</gene>
<dbReference type="FunFam" id="3.90.1170.20:FF:000001">
    <property type="entry name" value="Nicotinate-nucleotide diphosphorylase (Carboxylating)"/>
    <property type="match status" value="1"/>
</dbReference>
<keyword evidence="16" id="KW-1185">Reference proteome</keyword>
<dbReference type="PANTHER" id="PTHR32179">
    <property type="entry name" value="NICOTINATE-NUCLEOTIDE PYROPHOSPHORYLASE [CARBOXYLATING]"/>
    <property type="match status" value="1"/>
</dbReference>
<dbReference type="PANTHER" id="PTHR32179:SF3">
    <property type="entry name" value="NICOTINATE-NUCLEOTIDE PYROPHOSPHORYLASE [CARBOXYLATING]"/>
    <property type="match status" value="1"/>
</dbReference>
<comment type="similarity">
    <text evidence="3 12">Belongs to the NadC/ModD family.</text>
</comment>
<evidence type="ECO:0000256" key="7">
    <source>
        <dbReference type="ARBA" id="ARBA00022676"/>
    </source>
</evidence>
<dbReference type="InterPro" id="IPR022412">
    <property type="entry name" value="Quinolinate_PRibosylTrfase_N"/>
</dbReference>
<evidence type="ECO:0000313" key="15">
    <source>
        <dbReference type="EMBL" id="SMC28836.1"/>
    </source>
</evidence>
<dbReference type="CDD" id="cd01572">
    <property type="entry name" value="QPRTase"/>
    <property type="match status" value="1"/>
</dbReference>
<evidence type="ECO:0000256" key="1">
    <source>
        <dbReference type="ARBA" id="ARBA00003237"/>
    </source>
</evidence>
<evidence type="ECO:0000313" key="16">
    <source>
        <dbReference type="Proteomes" id="UP000192468"/>
    </source>
</evidence>
<keyword evidence="8 12" id="KW-0808">Transferase</keyword>
<dbReference type="Pfam" id="PF01729">
    <property type="entry name" value="QRPTase_C"/>
    <property type="match status" value="1"/>
</dbReference>
<evidence type="ECO:0000256" key="4">
    <source>
        <dbReference type="ARBA" id="ARBA00011218"/>
    </source>
</evidence>
<dbReference type="AlphaFoldDB" id="A0A1W1XY37"/>
<proteinExistence type="inferred from homology"/>
<dbReference type="InterPro" id="IPR036068">
    <property type="entry name" value="Nicotinate_pribotase-like_C"/>
</dbReference>
<evidence type="ECO:0000256" key="2">
    <source>
        <dbReference type="ARBA" id="ARBA00004893"/>
    </source>
</evidence>
<evidence type="ECO:0000259" key="14">
    <source>
        <dbReference type="Pfam" id="PF02749"/>
    </source>
</evidence>
<protein>
    <recommendedName>
        <fullName evidence="11">Probable nicotinate-nucleotide pyrophosphorylase [carboxylating]</fullName>
        <ecNumber evidence="5">2.4.2.19</ecNumber>
    </recommendedName>
    <alternativeName>
        <fullName evidence="9">Quinolinate phosphoribosyltransferase [decarboxylating]</fullName>
    </alternativeName>
</protein>
<dbReference type="GO" id="GO:0009435">
    <property type="term" value="P:NAD+ biosynthetic process"/>
    <property type="evidence" value="ECO:0007669"/>
    <property type="project" value="UniProtKB-UniPathway"/>
</dbReference>
<keyword evidence="6" id="KW-0662">Pyridine nucleotide biosynthesis</keyword>
<evidence type="ECO:0000256" key="8">
    <source>
        <dbReference type="ARBA" id="ARBA00022679"/>
    </source>
</evidence>
<evidence type="ECO:0000259" key="13">
    <source>
        <dbReference type="Pfam" id="PF01729"/>
    </source>
</evidence>
<evidence type="ECO:0000256" key="3">
    <source>
        <dbReference type="ARBA" id="ARBA00009400"/>
    </source>
</evidence>
<keyword evidence="7 12" id="KW-0328">Glycosyltransferase</keyword>
<evidence type="ECO:0000256" key="6">
    <source>
        <dbReference type="ARBA" id="ARBA00022642"/>
    </source>
</evidence>
<evidence type="ECO:0000256" key="11">
    <source>
        <dbReference type="ARBA" id="ARBA00069173"/>
    </source>
</evidence>
<feature type="domain" description="Quinolinate phosphoribosyl transferase C-terminal" evidence="13">
    <location>
        <begin position="108"/>
        <end position="273"/>
    </location>
</feature>
<evidence type="ECO:0000256" key="12">
    <source>
        <dbReference type="PIRNR" id="PIRNR006250"/>
    </source>
</evidence>
<organism evidence="15 16">
    <name type="scientific">Clostridium acidisoli DSM 12555</name>
    <dbReference type="NCBI Taxonomy" id="1121291"/>
    <lineage>
        <taxon>Bacteria</taxon>
        <taxon>Bacillati</taxon>
        <taxon>Bacillota</taxon>
        <taxon>Clostridia</taxon>
        <taxon>Eubacteriales</taxon>
        <taxon>Clostridiaceae</taxon>
        <taxon>Clostridium</taxon>
    </lineage>
</organism>
<accession>A0A1W1XY37</accession>
<dbReference type="Gene3D" id="3.90.1170.20">
    <property type="entry name" value="Quinolinate phosphoribosyl transferase, N-terminal domain"/>
    <property type="match status" value="1"/>
</dbReference>
<evidence type="ECO:0000256" key="10">
    <source>
        <dbReference type="ARBA" id="ARBA00047445"/>
    </source>
</evidence>
<dbReference type="PIRSF" id="PIRSF006250">
    <property type="entry name" value="NadC_ModD"/>
    <property type="match status" value="1"/>
</dbReference>
<comment type="function">
    <text evidence="1">Involved in the catabolism of quinolinic acid (QA).</text>
</comment>
<name>A0A1W1XY37_9CLOT</name>
<dbReference type="InterPro" id="IPR027277">
    <property type="entry name" value="NadC/ModD"/>
</dbReference>
<reference evidence="15 16" key="1">
    <citation type="submission" date="2017-04" db="EMBL/GenBank/DDBJ databases">
        <authorList>
            <person name="Afonso C.L."/>
            <person name="Miller P.J."/>
            <person name="Scott M.A."/>
            <person name="Spackman E."/>
            <person name="Goraichik I."/>
            <person name="Dimitrov K.M."/>
            <person name="Suarez D.L."/>
            <person name="Swayne D.E."/>
        </authorList>
    </citation>
    <scope>NUCLEOTIDE SEQUENCE [LARGE SCALE GENOMIC DNA]</scope>
    <source>
        <strain evidence="15 16">DSM 12555</strain>
    </source>
</reference>
<dbReference type="SUPFAM" id="SSF54675">
    <property type="entry name" value="Nicotinate/Quinolinate PRTase N-terminal domain-like"/>
    <property type="match status" value="1"/>
</dbReference>
<dbReference type="Gene3D" id="3.20.20.70">
    <property type="entry name" value="Aldolase class I"/>
    <property type="match status" value="1"/>
</dbReference>
<evidence type="ECO:0000256" key="9">
    <source>
        <dbReference type="ARBA" id="ARBA00033102"/>
    </source>
</evidence>
<dbReference type="InterPro" id="IPR037128">
    <property type="entry name" value="Quinolinate_PRibosylTase_N_sf"/>
</dbReference>
<dbReference type="GO" id="GO:0005737">
    <property type="term" value="C:cytoplasm"/>
    <property type="evidence" value="ECO:0007669"/>
    <property type="project" value="TreeGrafter"/>
</dbReference>
<dbReference type="FunFam" id="3.20.20.70:FF:000030">
    <property type="entry name" value="Nicotinate-nucleotide pyrophosphorylase, carboxylating"/>
    <property type="match status" value="1"/>
</dbReference>
<comment type="pathway">
    <text evidence="2">Cofactor biosynthesis; NAD(+) biosynthesis; nicotinate D-ribonucleotide from quinolinate: step 1/1.</text>
</comment>
<dbReference type="EC" id="2.4.2.19" evidence="5"/>
<evidence type="ECO:0000256" key="5">
    <source>
        <dbReference type="ARBA" id="ARBA00011944"/>
    </source>
</evidence>
<dbReference type="SUPFAM" id="SSF51690">
    <property type="entry name" value="Nicotinate/Quinolinate PRTase C-terminal domain-like"/>
    <property type="match status" value="1"/>
</dbReference>
<sequence>MNSLIVDEIIKNALLEDGAYDDITTNSIISGNEVCKVDLKAKEDGILCGIEVFKRVFEILGDAKAEFLAKDGERIKTGQIIGTIEGLTSTVLSGERVALNLLQRMSGIATITNKFVLKIKETNTKLLDTRKTTPNLRVLERYAVKIGGGENHRYNLSDGVLIKDNHIAAAGGIKSAIEMVRNNVSFVKKIEVETESLQEVREAIEAKADIIMLDNMDLNTIREALKLINGKALTEVSGNVELDTVKALAETGVDYISTGFITHSAKILDLSMKNLVKLQ</sequence>
<dbReference type="NCBIfam" id="TIGR00078">
    <property type="entry name" value="nadC"/>
    <property type="match status" value="1"/>
</dbReference>
<dbReference type="InterPro" id="IPR004393">
    <property type="entry name" value="NadC"/>
</dbReference>
<dbReference type="InterPro" id="IPR013785">
    <property type="entry name" value="Aldolase_TIM"/>
</dbReference>
<dbReference type="Pfam" id="PF02749">
    <property type="entry name" value="QRPTase_N"/>
    <property type="match status" value="1"/>
</dbReference>
<comment type="subunit">
    <text evidence="4">Hexamer formed by 3 homodimers.</text>
</comment>
<dbReference type="RefSeq" id="WP_084117667.1">
    <property type="nucleotide sequence ID" value="NZ_FWXH01000030.1"/>
</dbReference>
<dbReference type="STRING" id="1121291.SAMN02745134_03678"/>
<feature type="domain" description="Quinolinate phosphoribosyl transferase N-terminal" evidence="14">
    <location>
        <begin position="22"/>
        <end position="106"/>
    </location>
</feature>
<dbReference type="Proteomes" id="UP000192468">
    <property type="component" value="Unassembled WGS sequence"/>
</dbReference>
<dbReference type="GO" id="GO:0004514">
    <property type="term" value="F:nicotinate-nucleotide diphosphorylase (carboxylating) activity"/>
    <property type="evidence" value="ECO:0007669"/>
    <property type="project" value="UniProtKB-EC"/>
</dbReference>
<dbReference type="EMBL" id="FWXH01000030">
    <property type="protein sequence ID" value="SMC28836.1"/>
    <property type="molecule type" value="Genomic_DNA"/>
</dbReference>
<dbReference type="OrthoDB" id="9782546at2"/>